<organism evidence="2 3">
    <name type="scientific">Iodidimonas nitroreducens</name>
    <dbReference type="NCBI Taxonomy" id="1236968"/>
    <lineage>
        <taxon>Bacteria</taxon>
        <taxon>Pseudomonadati</taxon>
        <taxon>Pseudomonadota</taxon>
        <taxon>Alphaproteobacteria</taxon>
        <taxon>Iodidimonadales</taxon>
        <taxon>Iodidimonadaceae</taxon>
        <taxon>Iodidimonas</taxon>
    </lineage>
</organism>
<protein>
    <submittedName>
        <fullName evidence="2">ModE family transcriptional regulator</fullName>
    </submittedName>
</protein>
<dbReference type="InterPro" id="IPR000847">
    <property type="entry name" value="LysR_HTH_N"/>
</dbReference>
<dbReference type="InterPro" id="IPR036390">
    <property type="entry name" value="WH_DNA-bd_sf"/>
</dbReference>
<dbReference type="Pfam" id="PF00126">
    <property type="entry name" value="HTH_1"/>
    <property type="match status" value="1"/>
</dbReference>
<comment type="caution">
    <text evidence="2">The sequence shown here is derived from an EMBL/GenBank/DDBJ whole genome shotgun (WGS) entry which is preliminary data.</text>
</comment>
<dbReference type="SUPFAM" id="SSF46785">
    <property type="entry name" value="Winged helix' DNA-binding domain"/>
    <property type="match status" value="1"/>
</dbReference>
<dbReference type="GO" id="GO:0003700">
    <property type="term" value="F:DNA-binding transcription factor activity"/>
    <property type="evidence" value="ECO:0007669"/>
    <property type="project" value="InterPro"/>
</dbReference>
<evidence type="ECO:0000313" key="3">
    <source>
        <dbReference type="Proteomes" id="UP000324996"/>
    </source>
</evidence>
<dbReference type="InterPro" id="IPR051815">
    <property type="entry name" value="Molybdate_resp_trans_reg"/>
</dbReference>
<dbReference type="Gene3D" id="1.10.10.10">
    <property type="entry name" value="Winged helix-like DNA-binding domain superfamily/Winged helix DNA-binding domain"/>
    <property type="match status" value="1"/>
</dbReference>
<dbReference type="PANTHER" id="PTHR30432">
    <property type="entry name" value="TRANSCRIPTIONAL REGULATOR MODE"/>
    <property type="match status" value="1"/>
</dbReference>
<feature type="domain" description="HTH lysR-type" evidence="1">
    <location>
        <begin position="36"/>
        <end position="94"/>
    </location>
</feature>
<evidence type="ECO:0000259" key="1">
    <source>
        <dbReference type="Pfam" id="PF00126"/>
    </source>
</evidence>
<dbReference type="Proteomes" id="UP000324996">
    <property type="component" value="Unassembled WGS sequence"/>
</dbReference>
<dbReference type="PANTHER" id="PTHR30432:SF1">
    <property type="entry name" value="DNA-BINDING TRANSCRIPTIONAL DUAL REGULATOR MODE"/>
    <property type="match status" value="1"/>
</dbReference>
<dbReference type="EMBL" id="BKCN01000012">
    <property type="protein sequence ID" value="GER04666.1"/>
    <property type="molecule type" value="Genomic_DNA"/>
</dbReference>
<keyword evidence="3" id="KW-1185">Reference proteome</keyword>
<evidence type="ECO:0000313" key="2">
    <source>
        <dbReference type="EMBL" id="GER04666.1"/>
    </source>
</evidence>
<name>A0A5A7NCG9_9PROT</name>
<gene>
    <name evidence="2" type="ORF">JCM17846_23480</name>
</gene>
<dbReference type="AlphaFoldDB" id="A0A5A7NCG9"/>
<sequence length="130" mass="13810">MGLKADEMININEPPRLHIRIVFGPKAMIGPGKAALLDQIAQKGSISAAGRAMGMSYKRAWMLIEDLNAMFRDPLVESSRGGPGGGGALLTPNGKAVLNLYRQVQNDAAFSSVASLMALSSLLKDQAIEE</sequence>
<reference evidence="2 3" key="1">
    <citation type="submission" date="2019-09" db="EMBL/GenBank/DDBJ databases">
        <title>NBRP : Genome information of microbial organism related human and environment.</title>
        <authorList>
            <person name="Hattori M."/>
            <person name="Oshima K."/>
            <person name="Inaba H."/>
            <person name="Suda W."/>
            <person name="Sakamoto M."/>
            <person name="Iino T."/>
            <person name="Kitahara M."/>
            <person name="Oshida Y."/>
            <person name="Iida T."/>
            <person name="Kudo T."/>
            <person name="Itoh T."/>
            <person name="Ohkuma M."/>
        </authorList>
    </citation>
    <scope>NUCLEOTIDE SEQUENCE [LARGE SCALE GENOMIC DNA]</scope>
    <source>
        <strain evidence="2 3">Q-1</strain>
    </source>
</reference>
<accession>A0A5A7NCG9</accession>
<proteinExistence type="predicted"/>
<dbReference type="InterPro" id="IPR036388">
    <property type="entry name" value="WH-like_DNA-bd_sf"/>
</dbReference>